<reference evidence="2 3" key="1">
    <citation type="journal article" date="2017" name="Genome Med.">
        <title>A novel Ruminococcus gnavus clade enriched in inflammatory bowel disease patients.</title>
        <authorList>
            <person name="Hall A.B."/>
            <person name="Yassour M."/>
            <person name="Sauk J."/>
            <person name="Garner A."/>
            <person name="Jiang X."/>
            <person name="Arthur T."/>
            <person name="Lagoudas G.K."/>
            <person name="Vatanen T."/>
            <person name="Fornelos N."/>
            <person name="Wilson R."/>
            <person name="Bertha M."/>
            <person name="Cohen M."/>
            <person name="Garber J."/>
            <person name="Khalili H."/>
            <person name="Gevers D."/>
            <person name="Ananthakrishnan A.N."/>
            <person name="Kugathasan S."/>
            <person name="Lander E.S."/>
            <person name="Blainey P."/>
            <person name="Vlamakis H."/>
            <person name="Xavier R.J."/>
            <person name="Huttenhower C."/>
        </authorList>
    </citation>
    <scope>NUCLEOTIDE SEQUENCE [LARGE SCALE GENOMIC DNA]</scope>
    <source>
        <strain evidence="2 3">RJX1118</strain>
    </source>
</reference>
<proteinExistence type="predicted"/>
<feature type="transmembrane region" description="Helical" evidence="1">
    <location>
        <begin position="104"/>
        <end position="124"/>
    </location>
</feature>
<dbReference type="EMBL" id="NIHM01000015">
    <property type="protein sequence ID" value="PLT53967.1"/>
    <property type="molecule type" value="Genomic_DNA"/>
</dbReference>
<feature type="transmembrane region" description="Helical" evidence="1">
    <location>
        <begin position="63"/>
        <end position="92"/>
    </location>
</feature>
<dbReference type="AlphaFoldDB" id="A0A2N5NGI8"/>
<dbReference type="PIRSF" id="PIRSF027391">
    <property type="entry name" value="Hpre_diP_synt_I"/>
    <property type="match status" value="1"/>
</dbReference>
<evidence type="ECO:0000313" key="2">
    <source>
        <dbReference type="EMBL" id="PLT53967.1"/>
    </source>
</evidence>
<dbReference type="InterPro" id="IPR010898">
    <property type="entry name" value="Hpre_diP_synth_I"/>
</dbReference>
<keyword evidence="1" id="KW-1133">Transmembrane helix</keyword>
<protein>
    <submittedName>
        <fullName evidence="2">Heptaprenyl diphosphate synthase</fullName>
    </submittedName>
</protein>
<dbReference type="Pfam" id="PF07456">
    <property type="entry name" value="Hpre_diP_synt_I"/>
    <property type="match status" value="1"/>
</dbReference>
<evidence type="ECO:0000256" key="1">
    <source>
        <dbReference type="SAM" id="Phobius"/>
    </source>
</evidence>
<comment type="caution">
    <text evidence="2">The sequence shown here is derived from an EMBL/GenBank/DDBJ whole genome shotgun (WGS) entry which is preliminary data.</text>
</comment>
<evidence type="ECO:0000313" key="3">
    <source>
        <dbReference type="Proteomes" id="UP000234849"/>
    </source>
</evidence>
<keyword evidence="1" id="KW-0472">Membrane</keyword>
<dbReference type="Proteomes" id="UP000234849">
    <property type="component" value="Unassembled WGS sequence"/>
</dbReference>
<sequence>MKNKTAYFGVFTSLALILSYVETLIPISFGIPGIKLGLANLVIVIVLYTYGGKEAFLLSVTRILLSGFLFGNLSMILYSMAGGVFSLAIMVLLRRTGGFSIQGVSIAGGVFHNIGQLLLAMMIVETYQVWYYFPVLLVSGLVTGLLIGIVSSEVLKRTAFLKKAE</sequence>
<accession>A0A2N5NGI8</accession>
<feature type="transmembrane region" description="Helical" evidence="1">
    <location>
        <begin position="34"/>
        <end position="51"/>
    </location>
</feature>
<gene>
    <name evidence="2" type="ORF">CDL18_11015</name>
</gene>
<name>A0A2N5NGI8_MEDGN</name>
<dbReference type="RefSeq" id="WP_101879927.1">
    <property type="nucleotide sequence ID" value="NZ_CAXULC010000013.1"/>
</dbReference>
<dbReference type="InterPro" id="IPR014535">
    <property type="entry name" value="Hpre_diP_synt_I"/>
</dbReference>
<organism evidence="2 3">
    <name type="scientific">Mediterraneibacter gnavus</name>
    <name type="common">Ruminococcus gnavus</name>
    <dbReference type="NCBI Taxonomy" id="33038"/>
    <lineage>
        <taxon>Bacteria</taxon>
        <taxon>Bacillati</taxon>
        <taxon>Bacillota</taxon>
        <taxon>Clostridia</taxon>
        <taxon>Lachnospirales</taxon>
        <taxon>Lachnospiraceae</taxon>
        <taxon>Mediterraneibacter</taxon>
    </lineage>
</organism>
<feature type="transmembrane region" description="Helical" evidence="1">
    <location>
        <begin position="130"/>
        <end position="155"/>
    </location>
</feature>
<feature type="transmembrane region" description="Helical" evidence="1">
    <location>
        <begin position="6"/>
        <end position="27"/>
    </location>
</feature>
<keyword evidence="1" id="KW-0812">Transmembrane</keyword>
<dbReference type="Gene3D" id="1.10.1760.20">
    <property type="match status" value="1"/>
</dbReference>